<dbReference type="Proteomes" id="UP000054223">
    <property type="component" value="Unassembled WGS sequence"/>
</dbReference>
<evidence type="ECO:0000313" key="4">
    <source>
        <dbReference type="Proteomes" id="UP000054223"/>
    </source>
</evidence>
<comment type="caution">
    <text evidence="3">The sequence shown here is derived from an EMBL/GenBank/DDBJ whole genome shotgun (WGS) entry which is preliminary data.</text>
</comment>
<accession>A0A9X0HHX8</accession>
<dbReference type="OrthoDB" id="963987at2"/>
<protein>
    <recommendedName>
        <fullName evidence="5">Outer membrane protein beta-barrel domain-containing protein</fullName>
    </recommendedName>
</protein>
<dbReference type="AlphaFoldDB" id="A0A9X0HHX8"/>
<evidence type="ECO:0008006" key="5">
    <source>
        <dbReference type="Google" id="ProtNLM"/>
    </source>
</evidence>
<evidence type="ECO:0000256" key="2">
    <source>
        <dbReference type="SAM" id="SignalP"/>
    </source>
</evidence>
<name>A0A9X0HHX8_SOLP1</name>
<feature type="region of interest" description="Disordered" evidence="1">
    <location>
        <begin position="160"/>
        <end position="193"/>
    </location>
</feature>
<evidence type="ECO:0000256" key="1">
    <source>
        <dbReference type="SAM" id="MobiDB-lite"/>
    </source>
</evidence>
<keyword evidence="4" id="KW-1185">Reference proteome</keyword>
<dbReference type="RefSeq" id="WP_149867269.1">
    <property type="nucleotide sequence ID" value="NZ_LNAL01000008.1"/>
</dbReference>
<evidence type="ECO:0000313" key="3">
    <source>
        <dbReference type="EMBL" id="KUG06152.1"/>
    </source>
</evidence>
<proteinExistence type="predicted"/>
<feature type="chain" id="PRO_5040775019" description="Outer membrane protein beta-barrel domain-containing protein" evidence="2">
    <location>
        <begin position="24"/>
        <end position="193"/>
    </location>
</feature>
<organism evidence="3 4">
    <name type="scientific">Solirubrum puertoriconensis</name>
    <dbReference type="NCBI Taxonomy" id="1751427"/>
    <lineage>
        <taxon>Bacteria</taxon>
        <taxon>Pseudomonadati</taxon>
        <taxon>Bacteroidota</taxon>
        <taxon>Cytophagia</taxon>
        <taxon>Cytophagales</taxon>
    </lineage>
</organism>
<reference evidence="3 4" key="1">
    <citation type="submission" date="2015-11" db="EMBL/GenBank/DDBJ databases">
        <title>Solirubrum puertoriconensis gen. nov. an environmental bacteria isolated in Puerto Rico.</title>
        <authorList>
            <person name="Cuebas-Irizarry M.F."/>
            <person name="Montalvo-Rodriguez R."/>
        </authorList>
    </citation>
    <scope>NUCLEOTIDE SEQUENCE [LARGE SCALE GENOMIC DNA]</scope>
    <source>
        <strain evidence="3 4">MC1A</strain>
    </source>
</reference>
<keyword evidence="2" id="KW-0732">Signal</keyword>
<sequence>MRFAFLRSVLPFALGVVALPAAAQKYRTAAGVRIGAGNYGLTVQQRIFEKTTLEGLGLLNSREVTGTILAEQHFPLLGRSLNYYLGAGAHLGRHKDNGTVGGLDGIVGVEWKLPITSLLVSFDFKPTYEINNDDWFRFPTAVSVRYVLVKEKEKPFMGGLFGGGDGDDKDRKRKSKTKRKNDSGGFFDGLFGN</sequence>
<dbReference type="EMBL" id="LNAL01000008">
    <property type="protein sequence ID" value="KUG06152.1"/>
    <property type="molecule type" value="Genomic_DNA"/>
</dbReference>
<feature type="signal peptide" evidence="2">
    <location>
        <begin position="1"/>
        <end position="23"/>
    </location>
</feature>
<gene>
    <name evidence="3" type="ORF">ASU33_01940</name>
</gene>